<evidence type="ECO:0000256" key="2">
    <source>
        <dbReference type="SAM" id="SignalP"/>
    </source>
</evidence>
<keyword evidence="2" id="KW-0732">Signal</keyword>
<protein>
    <recommendedName>
        <fullName evidence="5">Collagen-like protein</fullName>
    </recommendedName>
</protein>
<sequence>MSTKNLRVVLVAAVVAVLLSGSAATAARLITGSQIKNSSITGADIKNGSLTGSDIKSRSIPLGDLSRGTQNLIRAKGGAGATGPAGPAGPQGARGATGAQGPAGPAGASFDPKKVTSQTAQLFGFTPWYDTTDDGSTISFSDAGVKIDAKTGVAGVRLPIARGTSLSTLKEVKYTQTGKAVLGVEIYYRGGLFENSTGGDEATRRAGNYRGDYTTVYITPSGDGDVTLNDAAAVTTTSAIRKGDGTEVLPAGATTWGAVKTAIADGAGVNPAPADAQAKKANLDAALILDATFRTISSATDTTASSATVSKVSILLRNAEKAVEYAFGS</sequence>
<name>A0ABU4VGW1_9ACTN</name>
<dbReference type="RefSeq" id="WP_319953194.1">
    <property type="nucleotide sequence ID" value="NZ_JAXAVX010000002.1"/>
</dbReference>
<comment type="caution">
    <text evidence="3">The sequence shown here is derived from an EMBL/GenBank/DDBJ whole genome shotgun (WGS) entry which is preliminary data.</text>
</comment>
<feature type="signal peptide" evidence="2">
    <location>
        <begin position="1"/>
        <end position="26"/>
    </location>
</feature>
<keyword evidence="4" id="KW-1185">Reference proteome</keyword>
<organism evidence="3 4">
    <name type="scientific">Patulibacter brassicae</name>
    <dbReference type="NCBI Taxonomy" id="1705717"/>
    <lineage>
        <taxon>Bacteria</taxon>
        <taxon>Bacillati</taxon>
        <taxon>Actinomycetota</taxon>
        <taxon>Thermoleophilia</taxon>
        <taxon>Solirubrobacterales</taxon>
        <taxon>Patulibacteraceae</taxon>
        <taxon>Patulibacter</taxon>
    </lineage>
</organism>
<feature type="chain" id="PRO_5046079659" description="Collagen-like protein" evidence="2">
    <location>
        <begin position="27"/>
        <end position="329"/>
    </location>
</feature>
<evidence type="ECO:0000256" key="1">
    <source>
        <dbReference type="SAM" id="MobiDB-lite"/>
    </source>
</evidence>
<evidence type="ECO:0000313" key="3">
    <source>
        <dbReference type="EMBL" id="MDX8151041.1"/>
    </source>
</evidence>
<evidence type="ECO:0000313" key="4">
    <source>
        <dbReference type="Proteomes" id="UP001277761"/>
    </source>
</evidence>
<proteinExistence type="predicted"/>
<dbReference type="EMBL" id="JAXAVX010000002">
    <property type="protein sequence ID" value="MDX8151041.1"/>
    <property type="molecule type" value="Genomic_DNA"/>
</dbReference>
<feature type="region of interest" description="Disordered" evidence="1">
    <location>
        <begin position="75"/>
        <end position="112"/>
    </location>
</feature>
<feature type="compositionally biased region" description="Low complexity" evidence="1">
    <location>
        <begin position="84"/>
        <end position="108"/>
    </location>
</feature>
<gene>
    <name evidence="3" type="ORF">SK069_05515</name>
</gene>
<evidence type="ECO:0008006" key="5">
    <source>
        <dbReference type="Google" id="ProtNLM"/>
    </source>
</evidence>
<dbReference type="Proteomes" id="UP001277761">
    <property type="component" value="Unassembled WGS sequence"/>
</dbReference>
<accession>A0ABU4VGW1</accession>
<reference evidence="3 4" key="1">
    <citation type="submission" date="2023-11" db="EMBL/GenBank/DDBJ databases">
        <authorList>
            <person name="Xu M."/>
            <person name="Jiang T."/>
        </authorList>
    </citation>
    <scope>NUCLEOTIDE SEQUENCE [LARGE SCALE GENOMIC DNA]</scope>
    <source>
        <strain evidence="3 4">SD</strain>
    </source>
</reference>
<dbReference type="Gene3D" id="1.20.5.320">
    <property type="entry name" value="6-Phosphogluconate Dehydrogenase, domain 3"/>
    <property type="match status" value="1"/>
</dbReference>